<gene>
    <name evidence="2" type="ORF">OCK74_14600</name>
</gene>
<dbReference type="InterPro" id="IPR052514">
    <property type="entry name" value="SAM-dependent_MTase"/>
</dbReference>
<keyword evidence="2" id="KW-0489">Methyltransferase</keyword>
<keyword evidence="2" id="KW-0808">Transferase</keyword>
<keyword evidence="3" id="KW-1185">Reference proteome</keyword>
<sequence length="260" mass="30410">MGIYEKTGIRKIAIYNVELITWIRTYGLKDGWSLFSGLSKAKEPFFKIKTSFFKNDVWLRNNYSDQAIFRQVFYEKQYELKHIVPIQPKKIIDAGANVGFASLYFSYIFPDTEIVAVEPEPNNFHLLEKNTTAYNNIICKHAAIWYKEEKVNISNPDSLAASFMVEKTNENAIQGITIDSILAERNWDQVDIVKMDIEGAEKEVFSGNNSWLHKTKLLIIELHDRYKPDCTKTFFKALENIDYEAYFQHENIFILFKENQ</sequence>
<dbReference type="RefSeq" id="WP_279297786.1">
    <property type="nucleotide sequence ID" value="NZ_JAOTIF010000011.1"/>
</dbReference>
<feature type="domain" description="Methyltransferase FkbM" evidence="1">
    <location>
        <begin position="93"/>
        <end position="226"/>
    </location>
</feature>
<dbReference type="GO" id="GO:0032259">
    <property type="term" value="P:methylation"/>
    <property type="evidence" value="ECO:0007669"/>
    <property type="project" value="UniProtKB-KW"/>
</dbReference>
<reference evidence="2" key="1">
    <citation type="submission" date="2022-09" db="EMBL/GenBank/DDBJ databases">
        <authorList>
            <person name="Yuan C."/>
            <person name="Ke Z."/>
        </authorList>
    </citation>
    <scope>NUCLEOTIDE SEQUENCE</scope>
    <source>
        <strain evidence="2">LB-8</strain>
    </source>
</reference>
<accession>A0A9X2XPA0</accession>
<protein>
    <submittedName>
        <fullName evidence="2">FkbM family methyltransferase</fullName>
    </submittedName>
</protein>
<evidence type="ECO:0000313" key="2">
    <source>
        <dbReference type="EMBL" id="MCU7550349.1"/>
    </source>
</evidence>
<dbReference type="PANTHER" id="PTHR34203">
    <property type="entry name" value="METHYLTRANSFERASE, FKBM FAMILY PROTEIN"/>
    <property type="match status" value="1"/>
</dbReference>
<evidence type="ECO:0000259" key="1">
    <source>
        <dbReference type="Pfam" id="PF05050"/>
    </source>
</evidence>
<dbReference type="EMBL" id="JAOTIF010000011">
    <property type="protein sequence ID" value="MCU7550349.1"/>
    <property type="molecule type" value="Genomic_DNA"/>
</dbReference>
<dbReference type="GO" id="GO:0008168">
    <property type="term" value="F:methyltransferase activity"/>
    <property type="evidence" value="ECO:0007669"/>
    <property type="project" value="UniProtKB-KW"/>
</dbReference>
<comment type="caution">
    <text evidence="2">The sequence shown here is derived from an EMBL/GenBank/DDBJ whole genome shotgun (WGS) entry which is preliminary data.</text>
</comment>
<proteinExistence type="predicted"/>
<dbReference type="NCBIfam" id="TIGR01444">
    <property type="entry name" value="fkbM_fam"/>
    <property type="match status" value="1"/>
</dbReference>
<name>A0A9X2XPA0_9BACT</name>
<dbReference type="InterPro" id="IPR006342">
    <property type="entry name" value="FkbM_mtfrase"/>
</dbReference>
<dbReference type="Gene3D" id="3.40.50.150">
    <property type="entry name" value="Vaccinia Virus protein VP39"/>
    <property type="match status" value="1"/>
</dbReference>
<organism evidence="2 3">
    <name type="scientific">Paraflavisolibacter caeni</name>
    <dbReference type="NCBI Taxonomy" id="2982496"/>
    <lineage>
        <taxon>Bacteria</taxon>
        <taxon>Pseudomonadati</taxon>
        <taxon>Bacteroidota</taxon>
        <taxon>Chitinophagia</taxon>
        <taxon>Chitinophagales</taxon>
        <taxon>Chitinophagaceae</taxon>
        <taxon>Paraflavisolibacter</taxon>
    </lineage>
</organism>
<dbReference type="PANTHER" id="PTHR34203:SF15">
    <property type="entry name" value="SLL1173 PROTEIN"/>
    <property type="match status" value="1"/>
</dbReference>
<reference evidence="2" key="2">
    <citation type="submission" date="2023-04" db="EMBL/GenBank/DDBJ databases">
        <title>Paracnuella aquatica gen. nov., sp. nov., a member of the family Chitinophagaceae isolated from a hot spring.</title>
        <authorList>
            <person name="Wang C."/>
        </authorList>
    </citation>
    <scope>NUCLEOTIDE SEQUENCE</scope>
    <source>
        <strain evidence="2">LB-8</strain>
    </source>
</reference>
<dbReference type="Pfam" id="PF05050">
    <property type="entry name" value="Methyltransf_21"/>
    <property type="match status" value="1"/>
</dbReference>
<dbReference type="AlphaFoldDB" id="A0A9X2XPA0"/>
<evidence type="ECO:0000313" key="3">
    <source>
        <dbReference type="Proteomes" id="UP001155483"/>
    </source>
</evidence>
<dbReference type="InterPro" id="IPR029063">
    <property type="entry name" value="SAM-dependent_MTases_sf"/>
</dbReference>
<dbReference type="SUPFAM" id="SSF53335">
    <property type="entry name" value="S-adenosyl-L-methionine-dependent methyltransferases"/>
    <property type="match status" value="1"/>
</dbReference>
<dbReference type="Proteomes" id="UP001155483">
    <property type="component" value="Unassembled WGS sequence"/>
</dbReference>